<keyword evidence="4 6" id="KW-0573">Peptidoglycan synthesis</keyword>
<evidence type="ECO:0000313" key="9">
    <source>
        <dbReference type="EMBL" id="MBR0597214.1"/>
    </source>
</evidence>
<evidence type="ECO:0000256" key="4">
    <source>
        <dbReference type="ARBA" id="ARBA00022984"/>
    </source>
</evidence>
<evidence type="ECO:0000256" key="7">
    <source>
        <dbReference type="SAM" id="MobiDB-lite"/>
    </source>
</evidence>
<gene>
    <name evidence="9" type="ORF">KCX82_04975</name>
</gene>
<dbReference type="Gene3D" id="2.30.30.40">
    <property type="entry name" value="SH3 Domains"/>
    <property type="match status" value="1"/>
</dbReference>
<dbReference type="Gene3D" id="2.40.440.10">
    <property type="entry name" value="L,D-transpeptidase catalytic domain-like"/>
    <property type="match status" value="1"/>
</dbReference>
<organism evidence="9 10">
    <name type="scientific">Sinanaerobacter chloroacetimidivorans</name>
    <dbReference type="NCBI Taxonomy" id="2818044"/>
    <lineage>
        <taxon>Bacteria</taxon>
        <taxon>Bacillati</taxon>
        <taxon>Bacillota</taxon>
        <taxon>Clostridia</taxon>
        <taxon>Peptostreptococcales</taxon>
        <taxon>Anaerovoracaceae</taxon>
        <taxon>Sinanaerobacter</taxon>
    </lineage>
</organism>
<feature type="domain" description="L,D-TPase catalytic" evidence="8">
    <location>
        <begin position="304"/>
        <end position="445"/>
    </location>
</feature>
<evidence type="ECO:0000256" key="1">
    <source>
        <dbReference type="ARBA" id="ARBA00004752"/>
    </source>
</evidence>
<feature type="region of interest" description="Disordered" evidence="7">
    <location>
        <begin position="58"/>
        <end position="90"/>
    </location>
</feature>
<dbReference type="InterPro" id="IPR003646">
    <property type="entry name" value="SH3-like_bac-type"/>
</dbReference>
<evidence type="ECO:0000256" key="2">
    <source>
        <dbReference type="ARBA" id="ARBA00022679"/>
    </source>
</evidence>
<dbReference type="InterPro" id="IPR005490">
    <property type="entry name" value="LD_TPept_cat_dom"/>
</dbReference>
<accession>A0A8J7VYS7</accession>
<feature type="active site" description="Nucleophile" evidence="6">
    <location>
        <position position="421"/>
    </location>
</feature>
<dbReference type="PROSITE" id="PS52029">
    <property type="entry name" value="LD_TPASE"/>
    <property type="match status" value="1"/>
</dbReference>
<dbReference type="AlphaFoldDB" id="A0A8J7VYS7"/>
<dbReference type="Pfam" id="PF03734">
    <property type="entry name" value="YkuD"/>
    <property type="match status" value="1"/>
</dbReference>
<evidence type="ECO:0000256" key="6">
    <source>
        <dbReference type="PROSITE-ProRule" id="PRU01373"/>
    </source>
</evidence>
<comment type="caution">
    <text evidence="9">The sequence shown here is derived from an EMBL/GenBank/DDBJ whole genome shotgun (WGS) entry which is preliminary data.</text>
</comment>
<evidence type="ECO:0000313" key="10">
    <source>
        <dbReference type="Proteomes" id="UP000675664"/>
    </source>
</evidence>
<evidence type="ECO:0000256" key="5">
    <source>
        <dbReference type="ARBA" id="ARBA00023316"/>
    </source>
</evidence>
<dbReference type="GO" id="GO:0016740">
    <property type="term" value="F:transferase activity"/>
    <property type="evidence" value="ECO:0007669"/>
    <property type="project" value="UniProtKB-KW"/>
</dbReference>
<evidence type="ECO:0000259" key="8">
    <source>
        <dbReference type="PROSITE" id="PS52029"/>
    </source>
</evidence>
<evidence type="ECO:0000256" key="3">
    <source>
        <dbReference type="ARBA" id="ARBA00022960"/>
    </source>
</evidence>
<sequence length="447" mass="50232">MQENFHLKLIVLILLSILFMLLIIGPEVSGSIQAADRKADSVEAADGKADSVEAIDGKADSDSVGTANGKADSLQPKAIDSAPATSEGAVKEDKSLSDVTCEITEPKVAFDLKYKNYLLTYTYFVIENAAINIRQGPSAEEPVIREAYKNEKLNYIETVKRNDIWYHVNWQEKDKFRFGFVNADVVSKRVFQFDKMHEAILYAEKESQAGPLSYIKNYKNLVATAPAYKGGDVDKFGNRRSQSAPGYPDLFNKDEFIYIGDGTLVRILEWGSEYTRVSLVKNGMVYFVPSKFVAPSTTIFGINKAIVIDRKNQNEAVFEKMGEEWKVISYTLATTGATGKYHQPTPLGYFYAMEKRERFYYYEDGTTHIQGYAPYTVRFAGGAYVHGVPVNFKYSADGQRIDPGKIEYSKTMGTVPLSHKCVRNYTSHAKFIYDWYTSGDTIVVVIE</sequence>
<keyword evidence="10" id="KW-1185">Reference proteome</keyword>
<dbReference type="EMBL" id="JAGSND010000002">
    <property type="protein sequence ID" value="MBR0597214.1"/>
    <property type="molecule type" value="Genomic_DNA"/>
</dbReference>
<keyword evidence="2" id="KW-0808">Transferase</keyword>
<dbReference type="RefSeq" id="WP_227017341.1">
    <property type="nucleotide sequence ID" value="NZ_JAGSND010000002.1"/>
</dbReference>
<dbReference type="Pfam" id="PF08239">
    <property type="entry name" value="SH3_3"/>
    <property type="match status" value="1"/>
</dbReference>
<name>A0A8J7VYS7_9FIRM</name>
<dbReference type="Proteomes" id="UP000675664">
    <property type="component" value="Unassembled WGS sequence"/>
</dbReference>
<dbReference type="GO" id="GO:0071555">
    <property type="term" value="P:cell wall organization"/>
    <property type="evidence" value="ECO:0007669"/>
    <property type="project" value="UniProtKB-UniRule"/>
</dbReference>
<reference evidence="9" key="1">
    <citation type="submission" date="2021-04" db="EMBL/GenBank/DDBJ databases">
        <title>Sinoanaerobacter chloroacetimidivorans sp. nov., an obligate anaerobic bacterium isolated from anaerobic sludge.</title>
        <authorList>
            <person name="Bao Y."/>
        </authorList>
    </citation>
    <scope>NUCLEOTIDE SEQUENCE</scope>
    <source>
        <strain evidence="9">BAD-6</strain>
    </source>
</reference>
<dbReference type="GO" id="GO:0008360">
    <property type="term" value="P:regulation of cell shape"/>
    <property type="evidence" value="ECO:0007669"/>
    <property type="project" value="UniProtKB-UniRule"/>
</dbReference>
<dbReference type="InterPro" id="IPR038063">
    <property type="entry name" value="Transpep_catalytic_dom"/>
</dbReference>
<comment type="pathway">
    <text evidence="1 6">Cell wall biogenesis; peptidoglycan biosynthesis.</text>
</comment>
<dbReference type="GO" id="GO:0009252">
    <property type="term" value="P:peptidoglycan biosynthetic process"/>
    <property type="evidence" value="ECO:0007669"/>
    <property type="project" value="UniProtKB-UniPathway"/>
</dbReference>
<protein>
    <submittedName>
        <fullName evidence="9">L,D-transpeptidase family protein</fullName>
    </submittedName>
</protein>
<keyword evidence="5 6" id="KW-0961">Cell wall biogenesis/degradation</keyword>
<proteinExistence type="predicted"/>
<keyword evidence="3 6" id="KW-0133">Cell shape</keyword>
<feature type="active site" description="Proton donor/acceptor" evidence="6">
    <location>
        <position position="386"/>
    </location>
</feature>
<reference evidence="9" key="2">
    <citation type="submission" date="2021-04" db="EMBL/GenBank/DDBJ databases">
        <authorList>
            <person name="Liu J."/>
        </authorList>
    </citation>
    <scope>NUCLEOTIDE SEQUENCE</scope>
    <source>
        <strain evidence="9">BAD-6</strain>
    </source>
</reference>
<dbReference type="SUPFAM" id="SSF141523">
    <property type="entry name" value="L,D-transpeptidase catalytic domain-like"/>
    <property type="match status" value="1"/>
</dbReference>
<dbReference type="CDD" id="cd16913">
    <property type="entry name" value="YkuD_like"/>
    <property type="match status" value="1"/>
</dbReference>
<dbReference type="UniPathway" id="UPA00219"/>